<accession>A0A835TW06</accession>
<evidence type="ECO:0000313" key="3">
    <source>
        <dbReference type="Proteomes" id="UP000618051"/>
    </source>
</evidence>
<reference evidence="2 3" key="2">
    <citation type="journal article" date="2021" name="J. Hered.">
        <title>Feather Gene Expression Elucidates the Developmental Basis of Plumage Iridescence in African Starlings.</title>
        <authorList>
            <person name="Rubenstein D.R."/>
            <person name="Corvelo A."/>
            <person name="MacManes M.D."/>
            <person name="Maia R."/>
            <person name="Narzisi G."/>
            <person name="Rousaki A."/>
            <person name="Vandenabeele P."/>
            <person name="Shawkey M.D."/>
            <person name="Solomon J."/>
        </authorList>
    </citation>
    <scope>NUCLEOTIDE SEQUENCE [LARGE SCALE GENOMIC DNA]</scope>
    <source>
        <strain evidence="2">SS15</strain>
    </source>
</reference>
<protein>
    <submittedName>
        <fullName evidence="1">Uncharacterized protein</fullName>
    </submittedName>
</protein>
<dbReference type="Proteomes" id="UP000618051">
    <property type="component" value="Unassembled WGS sequence"/>
</dbReference>
<organism evidence="1">
    <name type="scientific">Lamprotornis superbus</name>
    <dbReference type="NCBI Taxonomy" id="245042"/>
    <lineage>
        <taxon>Eukaryota</taxon>
        <taxon>Metazoa</taxon>
        <taxon>Chordata</taxon>
        <taxon>Craniata</taxon>
        <taxon>Vertebrata</taxon>
        <taxon>Euteleostomi</taxon>
        <taxon>Archelosauria</taxon>
        <taxon>Archosauria</taxon>
        <taxon>Dinosauria</taxon>
        <taxon>Saurischia</taxon>
        <taxon>Theropoda</taxon>
        <taxon>Coelurosauria</taxon>
        <taxon>Aves</taxon>
        <taxon>Neognathae</taxon>
        <taxon>Neoaves</taxon>
        <taxon>Telluraves</taxon>
        <taxon>Australaves</taxon>
        <taxon>Passeriformes</taxon>
        <taxon>Sturnidae</taxon>
        <taxon>Lamprotornis</taxon>
    </lineage>
</organism>
<dbReference type="EMBL" id="JADDUC010000055">
    <property type="protein sequence ID" value="KAG0121006.1"/>
    <property type="molecule type" value="Genomic_DNA"/>
</dbReference>
<sequence>MSGGQLYWGLQGLYMKVEFSSLT</sequence>
<dbReference type="AlphaFoldDB" id="A0A835TW06"/>
<dbReference type="EMBL" id="JADDUC020000001">
    <property type="protein sequence ID" value="KAI1242836.1"/>
    <property type="molecule type" value="Genomic_DNA"/>
</dbReference>
<name>A0A835TW06_9PASS</name>
<gene>
    <name evidence="2" type="ORF">IHE44_0000389</name>
    <name evidence="1" type="ORF">IHE44_011687</name>
</gene>
<evidence type="ECO:0000313" key="2">
    <source>
        <dbReference type="EMBL" id="KAI1242836.1"/>
    </source>
</evidence>
<proteinExistence type="predicted"/>
<reference evidence="1" key="1">
    <citation type="submission" date="2020-10" db="EMBL/GenBank/DDBJ databases">
        <title>Feather gene expression reveals the developmental basis of iridescence in African starlings.</title>
        <authorList>
            <person name="Rubenstein D.R."/>
        </authorList>
    </citation>
    <scope>NUCLEOTIDE SEQUENCE</scope>
    <source>
        <strain evidence="1">SS15</strain>
        <tissue evidence="1">Liver</tissue>
    </source>
</reference>
<comment type="caution">
    <text evidence="1">The sequence shown here is derived from an EMBL/GenBank/DDBJ whole genome shotgun (WGS) entry which is preliminary data.</text>
</comment>
<keyword evidence="3" id="KW-1185">Reference proteome</keyword>
<evidence type="ECO:0000313" key="1">
    <source>
        <dbReference type="EMBL" id="KAG0121006.1"/>
    </source>
</evidence>
<reference evidence="2" key="3">
    <citation type="submission" date="2022-01" db="EMBL/GenBank/DDBJ databases">
        <authorList>
            <person name="Rubenstein D.R."/>
        </authorList>
    </citation>
    <scope>NUCLEOTIDE SEQUENCE</scope>
    <source>
        <strain evidence="2">SS15</strain>
        <tissue evidence="2">Liver</tissue>
    </source>
</reference>